<evidence type="ECO:0000256" key="3">
    <source>
        <dbReference type="ARBA" id="ARBA00023237"/>
    </source>
</evidence>
<evidence type="ECO:0008006" key="6">
    <source>
        <dbReference type="Google" id="ProtNLM"/>
    </source>
</evidence>
<keyword evidence="5" id="KW-1185">Reference proteome</keyword>
<comment type="subcellular location">
    <subcellularLocation>
        <location evidence="1">Cell outer membrane</location>
    </subcellularLocation>
</comment>
<dbReference type="SUPFAM" id="SSF56935">
    <property type="entry name" value="Porins"/>
    <property type="match status" value="1"/>
</dbReference>
<evidence type="ECO:0000313" key="4">
    <source>
        <dbReference type="EMBL" id="GAA0204385.1"/>
    </source>
</evidence>
<comment type="caution">
    <text evidence="4">The sequence shown here is derived from an EMBL/GenBank/DDBJ whole genome shotgun (WGS) entry which is preliminary data.</text>
</comment>
<organism evidence="4 5">
    <name type="scientific">Kangiella japonica</name>
    <dbReference type="NCBI Taxonomy" id="647384"/>
    <lineage>
        <taxon>Bacteria</taxon>
        <taxon>Pseudomonadati</taxon>
        <taxon>Pseudomonadota</taxon>
        <taxon>Gammaproteobacteria</taxon>
        <taxon>Kangiellales</taxon>
        <taxon>Kangiellaceae</taxon>
        <taxon>Kangiella</taxon>
    </lineage>
</organism>
<dbReference type="Gene3D" id="2.40.170.20">
    <property type="entry name" value="TonB-dependent receptor, beta-barrel domain"/>
    <property type="match status" value="1"/>
</dbReference>
<name>A0ABP3CGT5_9GAMM</name>
<reference evidence="5" key="1">
    <citation type="journal article" date="2019" name="Int. J. Syst. Evol. Microbiol.">
        <title>The Global Catalogue of Microorganisms (GCM) 10K type strain sequencing project: providing services to taxonomists for standard genome sequencing and annotation.</title>
        <authorList>
            <consortium name="The Broad Institute Genomics Platform"/>
            <consortium name="The Broad Institute Genome Sequencing Center for Infectious Disease"/>
            <person name="Wu L."/>
            <person name="Ma J."/>
        </authorList>
    </citation>
    <scope>NUCLEOTIDE SEQUENCE [LARGE SCALE GENOMIC DNA]</scope>
    <source>
        <strain evidence="5">JCM 16211</strain>
    </source>
</reference>
<gene>
    <name evidence="4" type="ORF">GCM10009123_09620</name>
</gene>
<keyword evidence="2" id="KW-0472">Membrane</keyword>
<proteinExistence type="predicted"/>
<evidence type="ECO:0000256" key="2">
    <source>
        <dbReference type="ARBA" id="ARBA00023136"/>
    </source>
</evidence>
<dbReference type="EMBL" id="BAAAFM010000003">
    <property type="protein sequence ID" value="GAA0204385.1"/>
    <property type="molecule type" value="Genomic_DNA"/>
</dbReference>
<protein>
    <recommendedName>
        <fullName evidence="6">TonB-dependent receptor-like beta-barrel domain-containing protein</fullName>
    </recommendedName>
</protein>
<keyword evidence="3" id="KW-0998">Cell outer membrane</keyword>
<evidence type="ECO:0000313" key="5">
    <source>
        <dbReference type="Proteomes" id="UP001501221"/>
    </source>
</evidence>
<evidence type="ECO:0000256" key="1">
    <source>
        <dbReference type="ARBA" id="ARBA00004442"/>
    </source>
</evidence>
<dbReference type="Proteomes" id="UP001501221">
    <property type="component" value="Unassembled WGS sequence"/>
</dbReference>
<sequence>MWSTSLLRTFSKSQRYIVDNGEELFSAPGYSRWDLLTQWQIADSMEVNLALFNVTDKNYWESNSVLGFAADNPTLPLLAEAGFSAVVSFNYSF</sequence>
<dbReference type="RefSeq" id="WP_343987366.1">
    <property type="nucleotide sequence ID" value="NZ_BAAAFM010000003.1"/>
</dbReference>
<dbReference type="InterPro" id="IPR036942">
    <property type="entry name" value="Beta-barrel_TonB_sf"/>
</dbReference>
<accession>A0ABP3CGT5</accession>